<dbReference type="RefSeq" id="YP_007675849.1">
    <property type="nucleotide sequence ID" value="NC_020862.2"/>
</dbReference>
<protein>
    <submittedName>
        <fullName evidence="2">Uncharacterized protein</fullName>
    </submittedName>
</protein>
<evidence type="ECO:0000256" key="1">
    <source>
        <dbReference type="SAM" id="MobiDB-lite"/>
    </source>
</evidence>
<organism evidence="2 3">
    <name type="scientific">Sulfitobacter phage phiCB2047-B</name>
    <dbReference type="NCBI Taxonomy" id="754046"/>
    <lineage>
        <taxon>Viruses</taxon>
        <taxon>Duplodnaviria</taxon>
        <taxon>Heunggongvirae</taxon>
        <taxon>Uroviricota</taxon>
        <taxon>Caudoviricetes</taxon>
        <taxon>Schitoviridae</taxon>
        <taxon>Rhodovirinae</taxon>
        <taxon>Raunefjordenvirus</taxon>
        <taxon>Raunefjordenvirus CB2047B</taxon>
    </lineage>
</organism>
<keyword evidence="3" id="KW-1185">Reference proteome</keyword>
<dbReference type="KEGG" id="vg:15012449"/>
<evidence type="ECO:0000313" key="3">
    <source>
        <dbReference type="Proteomes" id="UP000207593"/>
    </source>
</evidence>
<sequence>MAFKLKQKNTRRTANTTVAATREEDEFAGLWINVGVVTEQDGEDGEESVPHFNRVPRGIAVSDLEEHRIYAQTHERNPDWAAEAKLVNQIIRLIRKKGLELDEGESTPLNLSVQLYRRQEQVSSVDADDTEVDDEELENTLFG</sequence>
<dbReference type="OrthoDB" id="22295at10239"/>
<feature type="compositionally biased region" description="Acidic residues" evidence="1">
    <location>
        <begin position="126"/>
        <end position="143"/>
    </location>
</feature>
<dbReference type="Proteomes" id="UP000207593">
    <property type="component" value="Segment"/>
</dbReference>
<name>M4PN15_9CAUD</name>
<dbReference type="EMBL" id="HQ317387">
    <property type="protein sequence ID" value="AGH07433.1"/>
    <property type="molecule type" value="Genomic_DNA"/>
</dbReference>
<accession>M4PN15</accession>
<feature type="region of interest" description="Disordered" evidence="1">
    <location>
        <begin position="120"/>
        <end position="143"/>
    </location>
</feature>
<evidence type="ECO:0000313" key="2">
    <source>
        <dbReference type="EMBL" id="AGH07433.1"/>
    </source>
</evidence>
<reference evidence="2 3" key="1">
    <citation type="journal article" date="2014" name="Genome Announc.">
        <title>Genome Sequence of the Sulfitobacter sp. Strain 2047-Infecting Lytic Phage {Phi}CB2047-B.</title>
        <authorList>
            <person name="Ankrah N.Y."/>
            <person name="Budinoff C.R."/>
            <person name="Wilson W.H."/>
            <person name="Wilhelm S.W."/>
            <person name="Buchan A."/>
        </authorList>
    </citation>
    <scope>NUCLEOTIDE SEQUENCE [LARGE SCALE GENOMIC DNA]</scope>
    <source>
        <strain evidence="3">phiCB2047-B</strain>
    </source>
</reference>
<proteinExistence type="predicted"/>
<gene>
    <name evidence="2" type="ORF">SUFG_00066</name>
</gene>
<dbReference type="GeneID" id="15012449"/>